<dbReference type="NCBIfam" id="TIGR00807">
    <property type="entry name" value="malonate_madL"/>
    <property type="match status" value="1"/>
</dbReference>
<keyword evidence="3" id="KW-1185">Reference proteome</keyword>
<comment type="caution">
    <text evidence="2">The sequence shown here is derived from an EMBL/GenBank/DDBJ whole genome shotgun (WGS) entry which is preliminary data.</text>
</comment>
<feature type="transmembrane region" description="Helical" evidence="1">
    <location>
        <begin position="62"/>
        <end position="80"/>
    </location>
</feature>
<reference evidence="2 3" key="1">
    <citation type="submission" date="2017-07" db="EMBL/GenBank/DDBJ databases">
        <title>Sandarakinorhabdus cyanobacteriorum sp. nov., a novel bacterium isolated from cyanobacterial aggregates in a eutrophic lake.</title>
        <authorList>
            <person name="Cai H."/>
        </authorList>
    </citation>
    <scope>NUCLEOTIDE SEQUENCE [LARGE SCALE GENOMIC DNA]</scope>
    <source>
        <strain evidence="2 3">TH057</strain>
    </source>
</reference>
<gene>
    <name evidence="2" type="primary">madL</name>
    <name evidence="2" type="ORF">CHU93_03885</name>
</gene>
<dbReference type="Pfam" id="PF03817">
    <property type="entry name" value="MadL"/>
    <property type="match status" value="1"/>
</dbReference>
<evidence type="ECO:0000313" key="2">
    <source>
        <dbReference type="EMBL" id="OYQ32047.1"/>
    </source>
</evidence>
<feature type="transmembrane region" description="Helical" evidence="1">
    <location>
        <begin position="92"/>
        <end position="116"/>
    </location>
</feature>
<accession>A0A255YS77</accession>
<sequence length="128" mass="12670">MPIYGVALLAGCTLVGLFVGDLIGAAMGLEANVGGVGIAMLLLLALTNLPGRDVGPASPSGAGVQFWSLMYIPIIVAMAAKQNVAAAVSGGAMAITAGTLAVLAGFALVPLLSHLARGGGQRGERRDD</sequence>
<protein>
    <submittedName>
        <fullName evidence="2">Malonate transporter subunit MadL</fullName>
    </submittedName>
</protein>
<dbReference type="GO" id="GO:0016020">
    <property type="term" value="C:membrane"/>
    <property type="evidence" value="ECO:0007669"/>
    <property type="project" value="InterPro"/>
</dbReference>
<keyword evidence="1" id="KW-0472">Membrane</keyword>
<dbReference type="EMBL" id="NOXT01000082">
    <property type="protein sequence ID" value="OYQ32047.1"/>
    <property type="molecule type" value="Genomic_DNA"/>
</dbReference>
<dbReference type="InterPro" id="IPR004690">
    <property type="entry name" value="Maln_transptMadL"/>
</dbReference>
<dbReference type="AlphaFoldDB" id="A0A255YS77"/>
<feature type="transmembrane region" description="Helical" evidence="1">
    <location>
        <begin position="33"/>
        <end position="50"/>
    </location>
</feature>
<evidence type="ECO:0000256" key="1">
    <source>
        <dbReference type="SAM" id="Phobius"/>
    </source>
</evidence>
<dbReference type="RefSeq" id="WP_094472844.1">
    <property type="nucleotide sequence ID" value="NZ_NOXT01000082.1"/>
</dbReference>
<name>A0A255YS77_9SPHN</name>
<evidence type="ECO:0000313" key="3">
    <source>
        <dbReference type="Proteomes" id="UP000216991"/>
    </source>
</evidence>
<dbReference type="OrthoDB" id="286752at2"/>
<keyword evidence="1" id="KW-1133">Transmembrane helix</keyword>
<organism evidence="2 3">
    <name type="scientific">Sandarakinorhabdus cyanobacteriorum</name>
    <dbReference type="NCBI Taxonomy" id="1981098"/>
    <lineage>
        <taxon>Bacteria</taxon>
        <taxon>Pseudomonadati</taxon>
        <taxon>Pseudomonadota</taxon>
        <taxon>Alphaproteobacteria</taxon>
        <taxon>Sphingomonadales</taxon>
        <taxon>Sphingosinicellaceae</taxon>
        <taxon>Sandarakinorhabdus</taxon>
    </lineage>
</organism>
<proteinExistence type="predicted"/>
<keyword evidence="1" id="KW-0812">Transmembrane</keyword>
<dbReference type="Proteomes" id="UP000216991">
    <property type="component" value="Unassembled WGS sequence"/>
</dbReference>
<feature type="transmembrane region" description="Helical" evidence="1">
    <location>
        <begin position="7"/>
        <end position="27"/>
    </location>
</feature>